<accession>X1T9V0</accession>
<proteinExistence type="predicted"/>
<dbReference type="GO" id="GO:0003678">
    <property type="term" value="F:DNA helicase activity"/>
    <property type="evidence" value="ECO:0007669"/>
    <property type="project" value="InterPro"/>
</dbReference>
<dbReference type="InterPro" id="IPR007694">
    <property type="entry name" value="DNA_helicase_DnaB-like_C"/>
</dbReference>
<dbReference type="GO" id="GO:0006260">
    <property type="term" value="P:DNA replication"/>
    <property type="evidence" value="ECO:0007669"/>
    <property type="project" value="InterPro"/>
</dbReference>
<dbReference type="PANTHER" id="PTHR30153:SF2">
    <property type="entry name" value="REPLICATIVE DNA HELICASE"/>
    <property type="match status" value="1"/>
</dbReference>
<dbReference type="Pfam" id="PF03796">
    <property type="entry name" value="DnaB_C"/>
    <property type="match status" value="1"/>
</dbReference>
<feature type="domain" description="SF4 helicase" evidence="1">
    <location>
        <begin position="65"/>
        <end position="148"/>
    </location>
</feature>
<evidence type="ECO:0000313" key="2">
    <source>
        <dbReference type="EMBL" id="GAI76794.1"/>
    </source>
</evidence>
<evidence type="ECO:0000259" key="1">
    <source>
        <dbReference type="PROSITE" id="PS51199"/>
    </source>
</evidence>
<sequence>MRKIIAITEVCKNECYDDRTKDPVDIINDLNEQLLVLTGNTVLRTYMGMDKIMPEAFNLISERYNKKEISGVPTGFTRLDKYIDGLQPGRFVVIAGKTSTGKTSLALDMARNAAMREYPVAIFTLEMTYSELGIRLIICRFFLPQLLF</sequence>
<dbReference type="GO" id="GO:0005829">
    <property type="term" value="C:cytosol"/>
    <property type="evidence" value="ECO:0007669"/>
    <property type="project" value="TreeGrafter"/>
</dbReference>
<dbReference type="PANTHER" id="PTHR30153">
    <property type="entry name" value="REPLICATIVE DNA HELICASE DNAB"/>
    <property type="match status" value="1"/>
</dbReference>
<gene>
    <name evidence="2" type="ORF">S12H4_16215</name>
</gene>
<dbReference type="Gene3D" id="3.40.50.300">
    <property type="entry name" value="P-loop containing nucleotide triphosphate hydrolases"/>
    <property type="match status" value="1"/>
</dbReference>
<dbReference type="PROSITE" id="PS51199">
    <property type="entry name" value="SF4_HELICASE"/>
    <property type="match status" value="1"/>
</dbReference>
<dbReference type="GO" id="GO:0005524">
    <property type="term" value="F:ATP binding"/>
    <property type="evidence" value="ECO:0007669"/>
    <property type="project" value="InterPro"/>
</dbReference>
<reference evidence="2" key="1">
    <citation type="journal article" date="2014" name="Front. Microbiol.">
        <title>High frequency of phylogenetically diverse reductive dehalogenase-homologous genes in deep subseafloor sedimentary metagenomes.</title>
        <authorList>
            <person name="Kawai M."/>
            <person name="Futagami T."/>
            <person name="Toyoda A."/>
            <person name="Takaki Y."/>
            <person name="Nishi S."/>
            <person name="Hori S."/>
            <person name="Arai W."/>
            <person name="Tsubouchi T."/>
            <person name="Morono Y."/>
            <person name="Uchiyama I."/>
            <person name="Ito T."/>
            <person name="Fujiyama A."/>
            <person name="Inagaki F."/>
            <person name="Takami H."/>
        </authorList>
    </citation>
    <scope>NUCLEOTIDE SEQUENCE</scope>
    <source>
        <strain evidence="2">Expedition CK06-06</strain>
    </source>
</reference>
<name>X1T9V0_9ZZZZ</name>
<comment type="caution">
    <text evidence="2">The sequence shown here is derived from an EMBL/GenBank/DDBJ whole genome shotgun (WGS) entry which is preliminary data.</text>
</comment>
<dbReference type="EMBL" id="BARW01007826">
    <property type="protein sequence ID" value="GAI76794.1"/>
    <property type="molecule type" value="Genomic_DNA"/>
</dbReference>
<dbReference type="SUPFAM" id="SSF52540">
    <property type="entry name" value="P-loop containing nucleoside triphosphate hydrolases"/>
    <property type="match status" value="1"/>
</dbReference>
<organism evidence="2">
    <name type="scientific">marine sediment metagenome</name>
    <dbReference type="NCBI Taxonomy" id="412755"/>
    <lineage>
        <taxon>unclassified sequences</taxon>
        <taxon>metagenomes</taxon>
        <taxon>ecological metagenomes</taxon>
    </lineage>
</organism>
<protein>
    <recommendedName>
        <fullName evidence="1">SF4 helicase domain-containing protein</fullName>
    </recommendedName>
</protein>
<dbReference type="AlphaFoldDB" id="X1T9V0"/>
<dbReference type="InterPro" id="IPR027417">
    <property type="entry name" value="P-loop_NTPase"/>
</dbReference>